<dbReference type="Pfam" id="PF03432">
    <property type="entry name" value="Relaxase"/>
    <property type="match status" value="1"/>
</dbReference>
<feature type="region of interest" description="Disordered" evidence="2">
    <location>
        <begin position="296"/>
        <end position="317"/>
    </location>
</feature>
<dbReference type="InterPro" id="IPR005094">
    <property type="entry name" value="Endonuclease_MobA/VirD2"/>
</dbReference>
<name>A0A1X7N0H1_9HYPH</name>
<evidence type="ECO:0000313" key="5">
    <source>
        <dbReference type="Proteomes" id="UP000193083"/>
    </source>
</evidence>
<sequence>MILKGSQRAGGQNLAVHLLRTDDNEHISLHELRGFAGDNLKAAFKEVEAIARGTNCRQYLFSLSLSPPEGERVPVPVFEDAVARIEKQLGLDGQPRALVFHEKEGRRHAHAVWSRIDADTMTARPLPFFKNRLRDIARDLYLEHGWKMPRGFANAAERNPTNFTLAEWQQAKRQDIDPRWLKQTVQECWRGSDGLPALRNALEERGFFLAKGDQRGFVVLDHRGDVWSLPRLLDVKTKEVRARLGDGEALPSVTDTRKTIGQRMTLSIRRHVEESRAAFKGRAEKLASYRAEMTQHHRKARTDLDARQKSEWDEETRARAGRLPKGLRGLWHRLTGKYQQIRRGNELEARRSRERQAAERQALIERQLEQRAVLQARIKEMRREQATLLRDLHRDIGRYLAFSRQADGPGQSLGASTGLKLQR</sequence>
<evidence type="ECO:0000313" key="4">
    <source>
        <dbReference type="EMBL" id="SMH30287.1"/>
    </source>
</evidence>
<protein>
    <submittedName>
        <fullName evidence="4">Relaxase/Mobilisation nuclease domain-containing protein</fullName>
    </submittedName>
</protein>
<keyword evidence="1" id="KW-0175">Coiled coil</keyword>
<organism evidence="4 5">
    <name type="scientific">Mesorhizobium australicum</name>
    <dbReference type="NCBI Taxonomy" id="536018"/>
    <lineage>
        <taxon>Bacteria</taxon>
        <taxon>Pseudomonadati</taxon>
        <taxon>Pseudomonadota</taxon>
        <taxon>Alphaproteobacteria</taxon>
        <taxon>Hyphomicrobiales</taxon>
        <taxon>Phyllobacteriaceae</taxon>
        <taxon>Mesorhizobium</taxon>
    </lineage>
</organism>
<evidence type="ECO:0000256" key="2">
    <source>
        <dbReference type="SAM" id="MobiDB-lite"/>
    </source>
</evidence>
<proteinExistence type="predicted"/>
<evidence type="ECO:0000256" key="1">
    <source>
        <dbReference type="SAM" id="Coils"/>
    </source>
</evidence>
<feature type="coiled-coil region" evidence="1">
    <location>
        <begin position="364"/>
        <end position="391"/>
    </location>
</feature>
<dbReference type="RefSeq" id="WP_085463160.1">
    <property type="nucleotide sequence ID" value="NZ_FXBL01000004.1"/>
</dbReference>
<dbReference type="OrthoDB" id="1826980at2"/>
<accession>A0A1X7N0H1</accession>
<evidence type="ECO:0000259" key="3">
    <source>
        <dbReference type="Pfam" id="PF03432"/>
    </source>
</evidence>
<feature type="compositionally biased region" description="Basic and acidic residues" evidence="2">
    <location>
        <begin position="301"/>
        <end position="317"/>
    </location>
</feature>
<reference evidence="4 5" key="1">
    <citation type="submission" date="2017-04" db="EMBL/GenBank/DDBJ databases">
        <authorList>
            <person name="Afonso C.L."/>
            <person name="Miller P.J."/>
            <person name="Scott M.A."/>
            <person name="Spackman E."/>
            <person name="Goraichik I."/>
            <person name="Dimitrov K.M."/>
            <person name="Suarez D.L."/>
            <person name="Swayne D.E."/>
        </authorList>
    </citation>
    <scope>NUCLEOTIDE SEQUENCE [LARGE SCALE GENOMIC DNA]</scope>
    <source>
        <strain evidence="4 5">B5P</strain>
    </source>
</reference>
<dbReference type="AlphaFoldDB" id="A0A1X7N0H1"/>
<dbReference type="Proteomes" id="UP000193083">
    <property type="component" value="Unassembled WGS sequence"/>
</dbReference>
<feature type="domain" description="MobA/VirD2-like nuclease" evidence="3">
    <location>
        <begin position="29"/>
        <end position="146"/>
    </location>
</feature>
<dbReference type="EMBL" id="FXBL01000004">
    <property type="protein sequence ID" value="SMH30287.1"/>
    <property type="molecule type" value="Genomic_DNA"/>
</dbReference>
<gene>
    <name evidence="4" type="ORF">SAMN02982922_1028</name>
</gene>
<keyword evidence="5" id="KW-1185">Reference proteome</keyword>